<dbReference type="InterPro" id="IPR000719">
    <property type="entry name" value="Prot_kinase_dom"/>
</dbReference>
<evidence type="ECO:0000256" key="12">
    <source>
        <dbReference type="ARBA" id="ARBA00048679"/>
    </source>
</evidence>
<sequence length="707" mass="78645">MVSDGTLTTGQSLLNGQTLVSAQKTFVLGFFPNGEMTYLGIWYNYMKPKSIVWVANRDSPITGGSGSLILTATSLDLLDRQGTKLWTSGTFSVNSPQAFLLDSGNLVVNDTTSGIIWQSFEKPCDSQLPGLRIGYDTFTNHNWYLRSWKSSLDPSSGDYYLKLDPNRLPDVLLFQGTQLKYRMGTWNGQGFSGVPALKANNQLAFNMTASDGSAYYSPDGLAHRWHSNQSSDWVEYWHLPQDQCDYYAYCGPNAVCYNGDCKCLQEFIPQSPSDWNQRNFNGGCVRNVVLSCSPHNGFAHMSHVKVPDTLNATMVPGKGWDDFSKLCLGNCSCSAYTVFGDNDCVIWSGELVDIVQLAEGINDLYTRVSHSDSSHTDRNIAIIVSVSVIGLVLVISALLGFCYYRSQQKHLPLAHEVFGTEHEKVPELKLTAPLEKNLDLDAIRVATDNFAEENSIVSSRYRTVYKGTLPNFGDLAAKRLNTAGGLEELKNEVKMLARLDHPNIIRMLGSCIGSNDKVICYEYMSAGSLDTVLFVEHERSGVPDWPSRFRIMQGICEGLLYLHEHCRIVHRDVDPSNILLSGGFIPKLSGFGLATLLDQGESEGKAENFRRTPGYSAPELLYGKYSMQSDVYSFGVVLLEIVTGCKAASFCREDTDDLPRYVRQHWTQGTADQLKDQRMGDAPRGEVERCIHIGVRCVQDDPTETYH</sequence>
<dbReference type="PROSITE" id="PS50948">
    <property type="entry name" value="PAN"/>
    <property type="match status" value="1"/>
</dbReference>
<keyword evidence="14" id="KW-1133">Transmembrane helix</keyword>
<dbReference type="Gene3D" id="3.30.200.20">
    <property type="entry name" value="Phosphorylase Kinase, domain 1"/>
    <property type="match status" value="1"/>
</dbReference>
<dbReference type="InParanoid" id="K3Z037"/>
<evidence type="ECO:0000256" key="11">
    <source>
        <dbReference type="ARBA" id="ARBA00047899"/>
    </source>
</evidence>
<dbReference type="InterPro" id="IPR000858">
    <property type="entry name" value="S_locus_glycoprot_dom"/>
</dbReference>
<dbReference type="Pfam" id="PF08276">
    <property type="entry name" value="PAN_2"/>
    <property type="match status" value="1"/>
</dbReference>
<dbReference type="GO" id="GO:0106310">
    <property type="term" value="F:protein serine kinase activity"/>
    <property type="evidence" value="ECO:0007669"/>
    <property type="project" value="RHEA"/>
</dbReference>
<keyword evidence="19" id="KW-1185">Reference proteome</keyword>
<reference evidence="19" key="1">
    <citation type="journal article" date="2012" name="Nat. Biotechnol.">
        <title>Reference genome sequence of the model plant Setaria.</title>
        <authorList>
            <person name="Bennetzen J.L."/>
            <person name="Schmutz J."/>
            <person name="Wang H."/>
            <person name="Percifield R."/>
            <person name="Hawkins J."/>
            <person name="Pontaroli A.C."/>
            <person name="Estep M."/>
            <person name="Feng L."/>
            <person name="Vaughn J.N."/>
            <person name="Grimwood J."/>
            <person name="Jenkins J."/>
            <person name="Barry K."/>
            <person name="Lindquist E."/>
            <person name="Hellsten U."/>
            <person name="Deshpande S."/>
            <person name="Wang X."/>
            <person name="Wu X."/>
            <person name="Mitros T."/>
            <person name="Triplett J."/>
            <person name="Yang X."/>
            <person name="Ye C.Y."/>
            <person name="Mauro-Herrera M."/>
            <person name="Wang L."/>
            <person name="Li P."/>
            <person name="Sharma M."/>
            <person name="Sharma R."/>
            <person name="Ronald P.C."/>
            <person name="Panaud O."/>
            <person name="Kellogg E.A."/>
            <person name="Brutnell T.P."/>
            <person name="Doust A.N."/>
            <person name="Tuskan G.A."/>
            <person name="Rokhsar D."/>
            <person name="Devos K.M."/>
        </authorList>
    </citation>
    <scope>NUCLEOTIDE SEQUENCE [LARGE SCALE GENOMIC DNA]</scope>
    <source>
        <strain evidence="19">cv. Yugu1</strain>
    </source>
</reference>
<keyword evidence="4" id="KW-0732">Signal</keyword>
<dbReference type="HOGENOM" id="CLU_000288_116_5_1"/>
<dbReference type="Pfam" id="PF01453">
    <property type="entry name" value="B_lectin"/>
    <property type="match status" value="1"/>
</dbReference>
<keyword evidence="14" id="KW-0472">Membrane</keyword>
<dbReference type="Gramene" id="KQL29361">
    <property type="protein sequence ID" value="KQL29361"/>
    <property type="gene ID" value="SETIT_019898mg"/>
</dbReference>
<dbReference type="GO" id="GO:0051707">
    <property type="term" value="P:response to other organism"/>
    <property type="evidence" value="ECO:0007669"/>
    <property type="project" value="UniProtKB-ARBA"/>
</dbReference>
<evidence type="ECO:0000313" key="18">
    <source>
        <dbReference type="EnsemblPlants" id="KQL29361"/>
    </source>
</evidence>
<dbReference type="InterPro" id="IPR003609">
    <property type="entry name" value="Pan_app"/>
</dbReference>
<evidence type="ECO:0000256" key="4">
    <source>
        <dbReference type="ARBA" id="ARBA00022729"/>
    </source>
</evidence>
<dbReference type="GO" id="GO:0016020">
    <property type="term" value="C:membrane"/>
    <property type="evidence" value="ECO:0007669"/>
    <property type="project" value="UniProtKB-SubCell"/>
</dbReference>
<evidence type="ECO:0000256" key="3">
    <source>
        <dbReference type="ARBA" id="ARBA00022679"/>
    </source>
</evidence>
<organism evidence="18 19">
    <name type="scientific">Setaria italica</name>
    <name type="common">Foxtail millet</name>
    <name type="synonym">Panicum italicum</name>
    <dbReference type="NCBI Taxonomy" id="4555"/>
    <lineage>
        <taxon>Eukaryota</taxon>
        <taxon>Viridiplantae</taxon>
        <taxon>Streptophyta</taxon>
        <taxon>Embryophyta</taxon>
        <taxon>Tracheophyta</taxon>
        <taxon>Spermatophyta</taxon>
        <taxon>Magnoliopsida</taxon>
        <taxon>Liliopsida</taxon>
        <taxon>Poales</taxon>
        <taxon>Poaceae</taxon>
        <taxon>PACMAD clade</taxon>
        <taxon>Panicoideae</taxon>
        <taxon>Panicodae</taxon>
        <taxon>Paniceae</taxon>
        <taxon>Cenchrinae</taxon>
        <taxon>Setaria</taxon>
    </lineage>
</organism>
<dbReference type="PIRSF" id="PIRSF000641">
    <property type="entry name" value="SRK"/>
    <property type="match status" value="1"/>
</dbReference>
<dbReference type="SUPFAM" id="SSF51110">
    <property type="entry name" value="alpha-D-mannose-specific plant lectins"/>
    <property type="match status" value="1"/>
</dbReference>
<dbReference type="FunFam" id="1.10.510.10:FF:001023">
    <property type="entry name" value="Os07g0541700 protein"/>
    <property type="match status" value="1"/>
</dbReference>
<keyword evidence="6 13" id="KW-0418">Kinase</keyword>
<evidence type="ECO:0000256" key="9">
    <source>
        <dbReference type="ARBA" id="ARBA00023170"/>
    </source>
</evidence>
<dbReference type="InterPro" id="IPR036426">
    <property type="entry name" value="Bulb-type_lectin_dom_sf"/>
</dbReference>
<dbReference type="AlphaFoldDB" id="K3Z037"/>
<name>K3Z037_SETIT</name>
<dbReference type="InterPro" id="IPR011009">
    <property type="entry name" value="Kinase-like_dom_sf"/>
</dbReference>
<accession>K3Z037</accession>
<dbReference type="SUPFAM" id="SSF56112">
    <property type="entry name" value="Protein kinase-like (PK-like)"/>
    <property type="match status" value="1"/>
</dbReference>
<dbReference type="EnsemblPlants" id="KQL29361">
    <property type="protein sequence ID" value="KQL29361"/>
    <property type="gene ID" value="SETIT_019898mg"/>
</dbReference>
<keyword evidence="14" id="KW-0812">Transmembrane</keyword>
<dbReference type="eggNOG" id="ENOG502R4ZH">
    <property type="taxonomic scope" value="Eukaryota"/>
</dbReference>
<dbReference type="InterPro" id="IPR001480">
    <property type="entry name" value="Bulb-type_lectin_dom"/>
</dbReference>
<dbReference type="GO" id="GO:0005524">
    <property type="term" value="F:ATP binding"/>
    <property type="evidence" value="ECO:0007669"/>
    <property type="project" value="UniProtKB-KW"/>
</dbReference>
<dbReference type="EC" id="2.7.11.1" evidence="13"/>
<dbReference type="InterPro" id="IPR024171">
    <property type="entry name" value="SRK-like_kinase"/>
</dbReference>
<keyword evidence="7 13" id="KW-0067">ATP-binding</keyword>
<keyword evidence="9" id="KW-0675">Receptor</keyword>
<comment type="subcellular location">
    <subcellularLocation>
        <location evidence="1">Membrane</location>
        <topology evidence="1">Single-pass type I membrane protein</topology>
    </subcellularLocation>
</comment>
<evidence type="ECO:0000256" key="10">
    <source>
        <dbReference type="ARBA" id="ARBA00023180"/>
    </source>
</evidence>
<keyword evidence="10" id="KW-0325">Glycoprotein</keyword>
<evidence type="ECO:0000313" key="19">
    <source>
        <dbReference type="Proteomes" id="UP000004995"/>
    </source>
</evidence>
<comment type="similarity">
    <text evidence="13">Belongs to the protein kinase superfamily. Ser/Thr protein kinase family.</text>
</comment>
<evidence type="ECO:0000256" key="6">
    <source>
        <dbReference type="ARBA" id="ARBA00022777"/>
    </source>
</evidence>
<feature type="domain" description="Bulb-type lectin" evidence="16">
    <location>
        <begin position="4"/>
        <end position="121"/>
    </location>
</feature>
<keyword evidence="8" id="KW-1015">Disulfide bond</keyword>
<dbReference type="SMART" id="SM00108">
    <property type="entry name" value="B_lectin"/>
    <property type="match status" value="1"/>
</dbReference>
<dbReference type="PANTHER" id="PTHR32444:SF235">
    <property type="entry name" value="OS01G0783900 PROTEIN"/>
    <property type="match status" value="1"/>
</dbReference>
<keyword evidence="2 13" id="KW-0723">Serine/threonine-protein kinase</keyword>
<dbReference type="Gene3D" id="2.90.10.10">
    <property type="entry name" value="Bulb-type lectin domain"/>
    <property type="match status" value="1"/>
</dbReference>
<evidence type="ECO:0000256" key="5">
    <source>
        <dbReference type="ARBA" id="ARBA00022741"/>
    </source>
</evidence>
<dbReference type="PROSITE" id="PS50011">
    <property type="entry name" value="PROTEIN_KINASE_DOM"/>
    <property type="match status" value="1"/>
</dbReference>
<evidence type="ECO:0000259" key="17">
    <source>
        <dbReference type="PROSITE" id="PS50948"/>
    </source>
</evidence>
<evidence type="ECO:0000256" key="14">
    <source>
        <dbReference type="SAM" id="Phobius"/>
    </source>
</evidence>
<evidence type="ECO:0000256" key="2">
    <source>
        <dbReference type="ARBA" id="ARBA00022527"/>
    </source>
</evidence>
<dbReference type="GO" id="GO:0004674">
    <property type="term" value="F:protein serine/threonine kinase activity"/>
    <property type="evidence" value="ECO:0007669"/>
    <property type="project" value="UniProtKB-KW"/>
</dbReference>
<feature type="transmembrane region" description="Helical" evidence="14">
    <location>
        <begin position="380"/>
        <end position="404"/>
    </location>
</feature>
<comment type="catalytic activity">
    <reaction evidence="12 13">
        <text>L-seryl-[protein] + ATP = O-phospho-L-seryl-[protein] + ADP + H(+)</text>
        <dbReference type="Rhea" id="RHEA:17989"/>
        <dbReference type="Rhea" id="RHEA-COMP:9863"/>
        <dbReference type="Rhea" id="RHEA-COMP:11604"/>
        <dbReference type="ChEBI" id="CHEBI:15378"/>
        <dbReference type="ChEBI" id="CHEBI:29999"/>
        <dbReference type="ChEBI" id="CHEBI:30616"/>
        <dbReference type="ChEBI" id="CHEBI:83421"/>
        <dbReference type="ChEBI" id="CHEBI:456216"/>
        <dbReference type="EC" id="2.7.11.1"/>
    </reaction>
</comment>
<dbReference type="CDD" id="cd00028">
    <property type="entry name" value="B_lectin"/>
    <property type="match status" value="1"/>
</dbReference>
<dbReference type="GO" id="GO:0048544">
    <property type="term" value="P:recognition of pollen"/>
    <property type="evidence" value="ECO:0007669"/>
    <property type="project" value="InterPro"/>
</dbReference>
<evidence type="ECO:0000256" key="1">
    <source>
        <dbReference type="ARBA" id="ARBA00004479"/>
    </source>
</evidence>
<reference evidence="18" key="2">
    <citation type="submission" date="2018-08" db="UniProtKB">
        <authorList>
            <consortium name="EnsemblPlants"/>
        </authorList>
    </citation>
    <scope>IDENTIFICATION</scope>
    <source>
        <strain evidence="18">Yugu1</strain>
    </source>
</reference>
<dbReference type="OMA" id="VEYWHLP"/>
<evidence type="ECO:0000256" key="8">
    <source>
        <dbReference type="ARBA" id="ARBA00023157"/>
    </source>
</evidence>
<dbReference type="CDD" id="cd01098">
    <property type="entry name" value="PAN_AP_plant"/>
    <property type="match status" value="1"/>
</dbReference>
<dbReference type="PROSITE" id="PS50927">
    <property type="entry name" value="BULB_LECTIN"/>
    <property type="match status" value="1"/>
</dbReference>
<evidence type="ECO:0000259" key="16">
    <source>
        <dbReference type="PROSITE" id="PS50927"/>
    </source>
</evidence>
<feature type="domain" description="Apple" evidence="17">
    <location>
        <begin position="292"/>
        <end position="369"/>
    </location>
</feature>
<comment type="catalytic activity">
    <reaction evidence="11 13">
        <text>L-threonyl-[protein] + ATP = O-phospho-L-threonyl-[protein] + ADP + H(+)</text>
        <dbReference type="Rhea" id="RHEA:46608"/>
        <dbReference type="Rhea" id="RHEA-COMP:11060"/>
        <dbReference type="Rhea" id="RHEA-COMP:11605"/>
        <dbReference type="ChEBI" id="CHEBI:15378"/>
        <dbReference type="ChEBI" id="CHEBI:30013"/>
        <dbReference type="ChEBI" id="CHEBI:30616"/>
        <dbReference type="ChEBI" id="CHEBI:61977"/>
        <dbReference type="ChEBI" id="CHEBI:456216"/>
        <dbReference type="EC" id="2.7.11.1"/>
    </reaction>
</comment>
<dbReference type="Pfam" id="PF00954">
    <property type="entry name" value="S_locus_glycop"/>
    <property type="match status" value="1"/>
</dbReference>
<proteinExistence type="inferred from homology"/>
<feature type="domain" description="Protein kinase" evidence="15">
    <location>
        <begin position="450"/>
        <end position="707"/>
    </location>
</feature>
<dbReference type="Gene3D" id="1.10.510.10">
    <property type="entry name" value="Transferase(Phosphotransferase) domain 1"/>
    <property type="match status" value="1"/>
</dbReference>
<keyword evidence="3 13" id="KW-0808">Transferase</keyword>
<dbReference type="EMBL" id="AGNK02000221">
    <property type="status" value="NOT_ANNOTATED_CDS"/>
    <property type="molecule type" value="Genomic_DNA"/>
</dbReference>
<dbReference type="Proteomes" id="UP000004995">
    <property type="component" value="Unassembled WGS sequence"/>
</dbReference>
<keyword evidence="5 13" id="KW-0547">Nucleotide-binding</keyword>
<evidence type="ECO:0000256" key="7">
    <source>
        <dbReference type="ARBA" id="ARBA00022840"/>
    </source>
</evidence>
<evidence type="ECO:0000256" key="13">
    <source>
        <dbReference type="PIRNR" id="PIRNR000641"/>
    </source>
</evidence>
<dbReference type="PANTHER" id="PTHR32444">
    <property type="entry name" value="BULB-TYPE LECTIN DOMAIN-CONTAINING PROTEIN"/>
    <property type="match status" value="1"/>
</dbReference>
<dbReference type="Pfam" id="PF00069">
    <property type="entry name" value="Pkinase"/>
    <property type="match status" value="1"/>
</dbReference>
<evidence type="ECO:0000259" key="15">
    <source>
        <dbReference type="PROSITE" id="PS50011"/>
    </source>
</evidence>
<protein>
    <recommendedName>
        <fullName evidence="13">Receptor-like serine/threonine-protein kinase</fullName>
        <ecNumber evidence="13">2.7.11.1</ecNumber>
    </recommendedName>
</protein>